<keyword evidence="1" id="KW-0472">Membrane</keyword>
<evidence type="ECO:0000313" key="2">
    <source>
        <dbReference type="EMBL" id="MDR6868231.1"/>
    </source>
</evidence>
<evidence type="ECO:0000256" key="1">
    <source>
        <dbReference type="SAM" id="Phobius"/>
    </source>
</evidence>
<dbReference type="Proteomes" id="UP001259347">
    <property type="component" value="Unassembled WGS sequence"/>
</dbReference>
<comment type="caution">
    <text evidence="2">The sequence shown here is derived from an EMBL/GenBank/DDBJ whole genome shotgun (WGS) entry which is preliminary data.</text>
</comment>
<reference evidence="2 3" key="1">
    <citation type="submission" date="2023-07" db="EMBL/GenBank/DDBJ databases">
        <title>Sorghum-associated microbial communities from plants grown in Nebraska, USA.</title>
        <authorList>
            <person name="Schachtman D."/>
        </authorList>
    </citation>
    <scope>NUCLEOTIDE SEQUENCE [LARGE SCALE GENOMIC DNA]</scope>
    <source>
        <strain evidence="2 3">2980</strain>
    </source>
</reference>
<evidence type="ECO:0000313" key="3">
    <source>
        <dbReference type="Proteomes" id="UP001259347"/>
    </source>
</evidence>
<feature type="transmembrane region" description="Helical" evidence="1">
    <location>
        <begin position="132"/>
        <end position="154"/>
    </location>
</feature>
<dbReference type="EMBL" id="JAVDUM010000013">
    <property type="protein sequence ID" value="MDR6868231.1"/>
    <property type="molecule type" value="Genomic_DNA"/>
</dbReference>
<accession>A0ABU1SF61</accession>
<gene>
    <name evidence="2" type="ORF">J2Y69_002845</name>
</gene>
<feature type="transmembrane region" description="Helical" evidence="1">
    <location>
        <begin position="12"/>
        <end position="29"/>
    </location>
</feature>
<keyword evidence="1" id="KW-0812">Transmembrane</keyword>
<sequence length="235" mass="25137">MTERSVNGQDAAVRTAGLLWAIGPLWYMLCEAVTAVAFPGYDYAHFYISDLGVPDHALFESRMLASTVPQVMDAGFIGSGLFFLLGLILLVPYLRRGFGTICFAVIGVLHAAGIVFVGLVPGSPTNAENGLMIIHVLGAFAAIAGGNVAAILSASAMRPLLPTGRLRFLGVVLGVLGLVSATLLTMHLWLPDGVWERGAVYSFLLWQCVLGWVLQRPRILNREPAPDYGPTSRVA</sequence>
<keyword evidence="3" id="KW-1185">Reference proteome</keyword>
<dbReference type="Pfam" id="PF06197">
    <property type="entry name" value="DUF998"/>
    <property type="match status" value="1"/>
</dbReference>
<feature type="transmembrane region" description="Helical" evidence="1">
    <location>
        <begin position="101"/>
        <end position="120"/>
    </location>
</feature>
<protein>
    <submittedName>
        <fullName evidence="2">Membrane protein</fullName>
    </submittedName>
</protein>
<feature type="transmembrane region" description="Helical" evidence="1">
    <location>
        <begin position="198"/>
        <end position="214"/>
    </location>
</feature>
<feature type="transmembrane region" description="Helical" evidence="1">
    <location>
        <begin position="74"/>
        <end position="94"/>
    </location>
</feature>
<name>A0ABU1SF61_9MICO</name>
<dbReference type="InterPro" id="IPR009339">
    <property type="entry name" value="DUF998"/>
</dbReference>
<dbReference type="RefSeq" id="WP_310021834.1">
    <property type="nucleotide sequence ID" value="NZ_JAVDUM010000013.1"/>
</dbReference>
<keyword evidence="1" id="KW-1133">Transmembrane helix</keyword>
<proteinExistence type="predicted"/>
<feature type="transmembrane region" description="Helical" evidence="1">
    <location>
        <begin position="166"/>
        <end position="186"/>
    </location>
</feature>
<organism evidence="2 3">
    <name type="scientific">Microbacterium resistens</name>
    <dbReference type="NCBI Taxonomy" id="156977"/>
    <lineage>
        <taxon>Bacteria</taxon>
        <taxon>Bacillati</taxon>
        <taxon>Actinomycetota</taxon>
        <taxon>Actinomycetes</taxon>
        <taxon>Micrococcales</taxon>
        <taxon>Microbacteriaceae</taxon>
        <taxon>Microbacterium</taxon>
    </lineage>
</organism>